<dbReference type="Gene3D" id="3.40.50.80">
    <property type="entry name" value="Nucleotide-binding domain of ferredoxin-NADP reductase (FNR) module"/>
    <property type="match status" value="1"/>
</dbReference>
<dbReference type="Proteomes" id="UP000268285">
    <property type="component" value="Unassembled WGS sequence"/>
</dbReference>
<dbReference type="SUPFAM" id="SSF52343">
    <property type="entry name" value="Ferredoxin reductase-like, C-terminal NADP-linked domain"/>
    <property type="match status" value="1"/>
</dbReference>
<dbReference type="OrthoDB" id="9796486at2"/>
<dbReference type="GO" id="GO:0051537">
    <property type="term" value="F:2 iron, 2 sulfur cluster binding"/>
    <property type="evidence" value="ECO:0007669"/>
    <property type="project" value="UniProtKB-KW"/>
</dbReference>
<dbReference type="GO" id="GO:0016491">
    <property type="term" value="F:oxidoreductase activity"/>
    <property type="evidence" value="ECO:0007669"/>
    <property type="project" value="InterPro"/>
</dbReference>
<keyword evidence="4" id="KW-1185">Reference proteome</keyword>
<dbReference type="InterPro" id="IPR050353">
    <property type="entry name" value="PyrK_electron_transfer"/>
</dbReference>
<dbReference type="EMBL" id="UPHU01000001">
    <property type="protein sequence ID" value="VBA52660.1"/>
    <property type="molecule type" value="Genomic_DNA"/>
</dbReference>
<protein>
    <submittedName>
        <fullName evidence="3">Anaerobic sulfite reductase subunit B</fullName>
    </submittedName>
</protein>
<dbReference type="Pfam" id="PF00175">
    <property type="entry name" value="NAD_binding_1"/>
    <property type="match status" value="1"/>
</dbReference>
<dbReference type="CDD" id="cd06221">
    <property type="entry name" value="sulfite_reductase_like"/>
    <property type="match status" value="1"/>
</dbReference>
<dbReference type="Gene3D" id="2.40.30.10">
    <property type="entry name" value="Translation factors"/>
    <property type="match status" value="1"/>
</dbReference>
<dbReference type="SUPFAM" id="SSF63380">
    <property type="entry name" value="Riboflavin synthase domain-like"/>
    <property type="match status" value="1"/>
</dbReference>
<feature type="domain" description="FAD-binding FR-type" evidence="2">
    <location>
        <begin position="20"/>
        <end position="118"/>
    </location>
</feature>
<dbReference type="InterPro" id="IPR017927">
    <property type="entry name" value="FAD-bd_FR_type"/>
</dbReference>
<keyword evidence="1" id="KW-0479">Metal-binding</keyword>
<dbReference type="Pfam" id="PF10418">
    <property type="entry name" value="DHODB_Fe-S_bind"/>
    <property type="match status" value="1"/>
</dbReference>
<dbReference type="AlphaFoldDB" id="A0A498QUA1"/>
<dbReference type="GO" id="GO:0006221">
    <property type="term" value="P:pyrimidine nucleotide biosynthetic process"/>
    <property type="evidence" value="ECO:0007669"/>
    <property type="project" value="InterPro"/>
</dbReference>
<dbReference type="PIRSF" id="PIRSF006816">
    <property type="entry name" value="Cyc3_hyd_g"/>
    <property type="match status" value="1"/>
</dbReference>
<feature type="binding site" evidence="1">
    <location>
        <position position="262"/>
    </location>
    <ligand>
        <name>[2Fe-2S] cluster</name>
        <dbReference type="ChEBI" id="CHEBI:190135"/>
    </ligand>
</feature>
<dbReference type="PRINTS" id="PR00406">
    <property type="entry name" value="CYTB5RDTASE"/>
</dbReference>
<dbReference type="InterPro" id="IPR012165">
    <property type="entry name" value="Cyt_c3_hydrogenase_gsu"/>
</dbReference>
<feature type="binding site" evidence="1">
    <location>
        <position position="259"/>
    </location>
    <ligand>
        <name>[2Fe-2S] cluster</name>
        <dbReference type="ChEBI" id="CHEBI:190135"/>
    </ligand>
</feature>
<comment type="cofactor">
    <cofactor evidence="1">
        <name>[2Fe-2S] cluster</name>
        <dbReference type="ChEBI" id="CHEBI:190135"/>
    </cofactor>
    <text evidence="1">Binds 1 [2Fe-2S] cluster per subunit.</text>
</comment>
<dbReference type="InterPro" id="IPR001709">
    <property type="entry name" value="Flavoprot_Pyr_Nucl_cyt_Rdtase"/>
</dbReference>
<keyword evidence="1" id="KW-0411">Iron-sulfur</keyword>
<dbReference type="PANTHER" id="PTHR43513">
    <property type="entry name" value="DIHYDROOROTATE DEHYDROGENASE B (NAD(+)), ELECTRON TRANSFER SUBUNIT"/>
    <property type="match status" value="1"/>
</dbReference>
<feature type="binding site" evidence="1">
    <location>
        <position position="254"/>
    </location>
    <ligand>
        <name>[2Fe-2S] cluster</name>
        <dbReference type="ChEBI" id="CHEBI:190135"/>
    </ligand>
</feature>
<keyword evidence="1" id="KW-0001">2Fe-2S</keyword>
<evidence type="ECO:0000313" key="4">
    <source>
        <dbReference type="Proteomes" id="UP000268285"/>
    </source>
</evidence>
<sequence>MTDRADRADRVTSAAPSSAMAPVPYRVRSRVVESPDAATLCLEPLDAVLPAPQPGEFMMLYAFGVGEAAISISGDPTVTDGSITHTIRAVGAVSRALHDAQPGTLVGVRGPFGTTWGLDEAAGRDLVMVAGGVGLCPLRPAILGALANRARYGRLMLVVGARSRADFLFVAQLEKWAQDPHIELHLTVDVPVQDWHGEVGLVTEPVRRLTLRPDRTTAFLCGPEPMLRFGADALLSKGVAAQDIRVSLERNMQCGVGWCGHCQLGPLLVCRDGPVVGYDVAGPLLRVKEL</sequence>
<name>A0A498QUA1_9MYCO</name>
<dbReference type="InterPro" id="IPR039261">
    <property type="entry name" value="FNR_nucleotide-bd"/>
</dbReference>
<evidence type="ECO:0000259" key="2">
    <source>
        <dbReference type="PROSITE" id="PS51384"/>
    </source>
</evidence>
<reference evidence="3 4" key="1">
    <citation type="submission" date="2018-09" db="EMBL/GenBank/DDBJ databases">
        <authorList>
            <person name="Tagini F."/>
        </authorList>
    </citation>
    <scope>NUCLEOTIDE SEQUENCE [LARGE SCALE GENOMIC DNA]</scope>
    <source>
        <strain evidence="3 4">MK142</strain>
    </source>
</reference>
<dbReference type="PANTHER" id="PTHR43513:SF1">
    <property type="entry name" value="ANAEROBIC SULFITE REDUCTASE SUBUNIT B"/>
    <property type="match status" value="1"/>
</dbReference>
<dbReference type="InterPro" id="IPR017938">
    <property type="entry name" value="Riboflavin_synthase-like_b-brl"/>
</dbReference>
<proteinExistence type="predicted"/>
<keyword evidence="1" id="KW-0408">Iron</keyword>
<dbReference type="GO" id="GO:0046872">
    <property type="term" value="F:metal ion binding"/>
    <property type="evidence" value="ECO:0007669"/>
    <property type="project" value="UniProtKB-KW"/>
</dbReference>
<accession>A0A498QUA1</accession>
<dbReference type="InterPro" id="IPR019480">
    <property type="entry name" value="Dihydroorotate_DH_Fe-S-bd"/>
</dbReference>
<gene>
    <name evidence="3" type="primary">asrB</name>
    <name evidence="3" type="ORF">LAUMK142_03654</name>
</gene>
<dbReference type="GO" id="GO:0050660">
    <property type="term" value="F:flavin adenine dinucleotide binding"/>
    <property type="evidence" value="ECO:0007669"/>
    <property type="project" value="InterPro"/>
</dbReference>
<dbReference type="PROSITE" id="PS51384">
    <property type="entry name" value="FAD_FR"/>
    <property type="match status" value="1"/>
</dbReference>
<evidence type="ECO:0000256" key="1">
    <source>
        <dbReference type="PIRSR" id="PIRSR006816-2"/>
    </source>
</evidence>
<organism evidence="3 4">
    <name type="scientific">Mycobacterium pseudokansasii</name>
    <dbReference type="NCBI Taxonomy" id="2341080"/>
    <lineage>
        <taxon>Bacteria</taxon>
        <taxon>Bacillati</taxon>
        <taxon>Actinomycetota</taxon>
        <taxon>Actinomycetes</taxon>
        <taxon>Mycobacteriales</taxon>
        <taxon>Mycobacteriaceae</taxon>
        <taxon>Mycobacterium</taxon>
    </lineage>
</organism>
<dbReference type="InterPro" id="IPR001433">
    <property type="entry name" value="OxRdtase_FAD/NAD-bd"/>
</dbReference>
<evidence type="ECO:0000313" key="3">
    <source>
        <dbReference type="EMBL" id="VBA52660.1"/>
    </source>
</evidence>
<dbReference type="PRINTS" id="PR00371">
    <property type="entry name" value="FPNCR"/>
</dbReference>
<feature type="binding site" evidence="1">
    <location>
        <position position="270"/>
    </location>
    <ligand>
        <name>[2Fe-2S] cluster</name>
        <dbReference type="ChEBI" id="CHEBI:190135"/>
    </ligand>
</feature>